<dbReference type="EMBL" id="HACM01005528">
    <property type="protein sequence ID" value="CRZ05970.1"/>
    <property type="molecule type" value="Transcribed_RNA"/>
</dbReference>
<accession>A0A0H5QWF6</accession>
<dbReference type="EMBL" id="HACM01005524">
    <property type="protein sequence ID" value="CRZ05966.1"/>
    <property type="molecule type" value="Transcribed_RNA"/>
</dbReference>
<protein>
    <submittedName>
        <fullName evidence="1">Uncharacterized protein</fullName>
    </submittedName>
</protein>
<name>A0A0H5QWF6_9EUKA</name>
<sequence length="104" mass="12016">MKMLIENGRKFFHRRRKTSSTTCYIKEELDNLCLVANCQYGPVIDNRMTQLNPNVLQTMNGYETADKHRDKLLKSSTGIEYRNHIDGSVDGVTDCVKCYLEHSL</sequence>
<organism evidence="1">
    <name type="scientific">Spongospora subterranea</name>
    <dbReference type="NCBI Taxonomy" id="70186"/>
    <lineage>
        <taxon>Eukaryota</taxon>
        <taxon>Sar</taxon>
        <taxon>Rhizaria</taxon>
        <taxon>Endomyxa</taxon>
        <taxon>Phytomyxea</taxon>
        <taxon>Plasmodiophorida</taxon>
        <taxon>Plasmodiophoridae</taxon>
        <taxon>Spongospora</taxon>
    </lineage>
</organism>
<dbReference type="AlphaFoldDB" id="A0A0H5QWF6"/>
<proteinExistence type="predicted"/>
<reference evidence="1" key="1">
    <citation type="submission" date="2015-04" db="EMBL/GenBank/DDBJ databases">
        <title>The genome sequence of the plant pathogenic Rhizarian Plasmodiophora brassicae reveals insights in its biotrophic life cycle and the origin of chitin synthesis.</title>
        <authorList>
            <person name="Schwelm A."/>
            <person name="Fogelqvist J."/>
            <person name="Knaust A."/>
            <person name="Julke S."/>
            <person name="Lilja T."/>
            <person name="Dhandapani V."/>
            <person name="Bonilla-Rosso G."/>
            <person name="Karlsson M."/>
            <person name="Shevchenko A."/>
            <person name="Choi S.R."/>
            <person name="Kim H.G."/>
            <person name="Park J.Y."/>
            <person name="Lim Y.P."/>
            <person name="Ludwig-Muller J."/>
            <person name="Dixelius C."/>
        </authorList>
    </citation>
    <scope>NUCLEOTIDE SEQUENCE</scope>
    <source>
        <tissue evidence="1">Potato root galls</tissue>
    </source>
</reference>
<evidence type="ECO:0000313" key="1">
    <source>
        <dbReference type="EMBL" id="CRZ05966.1"/>
    </source>
</evidence>